<keyword evidence="4" id="KW-1185">Reference proteome</keyword>
<dbReference type="AlphaFoldDB" id="A0A8M3B5E8"/>
<evidence type="ECO:0007829" key="7">
    <source>
        <dbReference type="PeptideAtlas" id="A0A8M3B5E8"/>
    </source>
</evidence>
<dbReference type="InterPro" id="IPR000922">
    <property type="entry name" value="Lectin_gal-bd_dom"/>
</dbReference>
<dbReference type="ZFIN" id="ZDB-GENE-050626-82">
    <property type="gene designation" value="zgc:113984"/>
</dbReference>
<keyword evidence="1" id="KW-0348">Hemagglutinin</keyword>
<sequence length="240" mass="26688">MYRCGSLTLKALACKYESVKAMHNSVEGNRNMVSLCAILALVLLSCSQRISAETVNTCMDSDLHLRCDAGVILVKSVKLGPQKLKGCGPATPPDEMYAMCFKLPPAAKWCNGLAECVVNKKKLLENDPCFNPYKYYITTYTCIPAKTSVTCEGKQSGLKCEYGRIKIIAANYGRTDDRTCLQRRPFRRHLNTDCYSPKSLALVTKRCEGTRLCSVSASNDVFSDPCSGTRKYLWISYYCS</sequence>
<dbReference type="RefSeq" id="XP_009302762.3">
    <property type="nucleotide sequence ID" value="XM_009304487.3"/>
</dbReference>
<keyword evidence="2" id="KW-0430">Lectin</keyword>
<evidence type="ECO:0000256" key="1">
    <source>
        <dbReference type="ARBA" id="ARBA00022546"/>
    </source>
</evidence>
<keyword evidence="7" id="KW-1267">Proteomics identification</keyword>
<dbReference type="CDD" id="cd22836">
    <property type="entry name" value="Gal_Rha_Lectin_RBL_rpt2"/>
    <property type="match status" value="1"/>
</dbReference>
<reference evidence="5" key="1">
    <citation type="submission" date="2025-08" db="UniProtKB">
        <authorList>
            <consortium name="RefSeq"/>
        </authorList>
    </citation>
    <scope>IDENTIFICATION</scope>
    <source>
        <strain evidence="5">Tuebingen</strain>
        <tissue evidence="5">Fibroblasts and whole tissue</tissue>
    </source>
</reference>
<dbReference type="InterPro" id="IPR043159">
    <property type="entry name" value="Lectin_gal-bd_sf"/>
</dbReference>
<proteinExistence type="evidence at protein level"/>
<dbReference type="GO" id="GO:0030246">
    <property type="term" value="F:carbohydrate binding"/>
    <property type="evidence" value="ECO:0007669"/>
    <property type="project" value="UniProtKB-KW"/>
</dbReference>
<dbReference type="PROSITE" id="PS50228">
    <property type="entry name" value="SUEL_LECTIN"/>
    <property type="match status" value="1"/>
</dbReference>
<evidence type="ECO:0000313" key="5">
    <source>
        <dbReference type="RefSeq" id="XP_009302762.3"/>
    </source>
</evidence>
<dbReference type="AGR" id="ZFIN:ZDB-GENE-050626-82"/>
<dbReference type="Pfam" id="PF02140">
    <property type="entry name" value="SUEL_Lectin"/>
    <property type="match status" value="1"/>
</dbReference>
<evidence type="ECO:0000256" key="3">
    <source>
        <dbReference type="ARBA" id="ARBA00022737"/>
    </source>
</evidence>
<dbReference type="OrthoDB" id="1100386at2759"/>
<organism evidence="4 5">
    <name type="scientific">Danio rerio</name>
    <name type="common">Zebrafish</name>
    <name type="synonym">Brachydanio rerio</name>
    <dbReference type="NCBI Taxonomy" id="7955"/>
    <lineage>
        <taxon>Eukaryota</taxon>
        <taxon>Metazoa</taxon>
        <taxon>Chordata</taxon>
        <taxon>Craniata</taxon>
        <taxon>Vertebrata</taxon>
        <taxon>Euteleostomi</taxon>
        <taxon>Actinopterygii</taxon>
        <taxon>Neopterygii</taxon>
        <taxon>Teleostei</taxon>
        <taxon>Ostariophysi</taxon>
        <taxon>Cypriniformes</taxon>
        <taxon>Danionidae</taxon>
        <taxon>Danioninae</taxon>
        <taxon>Danio</taxon>
    </lineage>
</organism>
<evidence type="ECO:0000313" key="6">
    <source>
        <dbReference type="ZFIN" id="ZDB-GENE-050626-82"/>
    </source>
</evidence>
<accession>A0A8M3B5E8</accession>
<dbReference type="Gene3D" id="2.60.120.740">
    <property type="match status" value="2"/>
</dbReference>
<gene>
    <name evidence="5" type="primary">LOC564755</name>
    <name evidence="6" type="ORF">zgc:113984</name>
</gene>
<name>A0A8M3B5E8_DANRE</name>
<evidence type="ECO:0000313" key="4">
    <source>
        <dbReference type="Proteomes" id="UP000000437"/>
    </source>
</evidence>
<dbReference type="Proteomes" id="UP000000437">
    <property type="component" value="Chromosome 9"/>
</dbReference>
<dbReference type="KEGG" id="dre:564755"/>
<dbReference type="FunFam" id="2.60.120.740:FF:000003">
    <property type="entry name" value="Protein eva-1 homolog C"/>
    <property type="match status" value="1"/>
</dbReference>
<keyword evidence="3" id="KW-0677">Repeat</keyword>
<evidence type="ECO:0000256" key="2">
    <source>
        <dbReference type="ARBA" id="ARBA00022734"/>
    </source>
</evidence>
<protein>
    <submittedName>
        <fullName evidence="5">L-rhamnose-binding lectin CSL3 isoform X1</fullName>
    </submittedName>
</protein>
<dbReference type="PANTHER" id="PTHR46780">
    <property type="entry name" value="PROTEIN EVA-1"/>
    <property type="match status" value="1"/>
</dbReference>